<protein>
    <submittedName>
        <fullName evidence="1">Uncharacterized protein</fullName>
    </submittedName>
</protein>
<dbReference type="HOGENOM" id="CLU_1441936_0_0_1"/>
<gene>
    <name evidence="1" type="ORF">S40285_10166</name>
</gene>
<accession>A0A084R0C2</accession>
<dbReference type="AlphaFoldDB" id="A0A084R0C2"/>
<evidence type="ECO:0000313" key="2">
    <source>
        <dbReference type="Proteomes" id="UP000028524"/>
    </source>
</evidence>
<dbReference type="Proteomes" id="UP000028524">
    <property type="component" value="Unassembled WGS sequence"/>
</dbReference>
<organism evidence="1 2">
    <name type="scientific">Stachybotrys chlorohalonatus (strain IBT 40285)</name>
    <dbReference type="NCBI Taxonomy" id="1283841"/>
    <lineage>
        <taxon>Eukaryota</taxon>
        <taxon>Fungi</taxon>
        <taxon>Dikarya</taxon>
        <taxon>Ascomycota</taxon>
        <taxon>Pezizomycotina</taxon>
        <taxon>Sordariomycetes</taxon>
        <taxon>Hypocreomycetidae</taxon>
        <taxon>Hypocreales</taxon>
        <taxon>Stachybotryaceae</taxon>
        <taxon>Stachybotrys</taxon>
    </lineage>
</organism>
<dbReference type="EMBL" id="KL659387">
    <property type="protein sequence ID" value="KFA69657.1"/>
    <property type="molecule type" value="Genomic_DNA"/>
</dbReference>
<proteinExistence type="predicted"/>
<name>A0A084R0C2_STAC4</name>
<dbReference type="InParanoid" id="A0A084R0C2"/>
<sequence length="188" mass="20563">MALGTYTLAMQDNPAVSCLAQLPIVVQPAQLQLGDVLTLDRPMTLLGPDPRPDIWVHDRMHCLIPPRFEDKVSVGVQAMRQTCSDIAKHYKSYRQRHDQPVRSRELGLDIVCSVLSSTVNVSDDRAEGSHKDGVAKRGSVPGWIRDIQGGQLNAVEARCHLLAGGAVARHSILLSMKPRVVVLAALHP</sequence>
<evidence type="ECO:0000313" key="1">
    <source>
        <dbReference type="EMBL" id="KFA69657.1"/>
    </source>
</evidence>
<reference evidence="1 2" key="1">
    <citation type="journal article" date="2014" name="BMC Genomics">
        <title>Comparative genome sequencing reveals chemotype-specific gene clusters in the toxigenic black mold Stachybotrys.</title>
        <authorList>
            <person name="Semeiks J."/>
            <person name="Borek D."/>
            <person name="Otwinowski Z."/>
            <person name="Grishin N.V."/>
        </authorList>
    </citation>
    <scope>NUCLEOTIDE SEQUENCE [LARGE SCALE GENOMIC DNA]</scope>
    <source>
        <strain evidence="1 2">IBT 40285</strain>
    </source>
</reference>
<keyword evidence="2" id="KW-1185">Reference proteome</keyword>